<dbReference type="AlphaFoldDB" id="A0AAX6MZK1"/>
<feature type="binding site" evidence="7">
    <location>
        <position position="198"/>
    </location>
    <ligand>
        <name>Zn(2+)</name>
        <dbReference type="ChEBI" id="CHEBI:29105"/>
        <label>1</label>
    </ligand>
</feature>
<keyword evidence="5 7" id="KW-0862">Zinc</keyword>
<comment type="caution">
    <text evidence="9">The sequence shown here is derived from an EMBL/GenBank/DDBJ whole genome shotgun (WGS) entry which is preliminary data.</text>
</comment>
<feature type="binding site" evidence="7">
    <location>
        <position position="233"/>
    </location>
    <ligand>
        <name>Zn(2+)</name>
        <dbReference type="ChEBI" id="CHEBI:29105"/>
        <label>1</label>
    </ligand>
</feature>
<dbReference type="Pfam" id="PF07687">
    <property type="entry name" value="M20_dimer"/>
    <property type="match status" value="1"/>
</dbReference>
<evidence type="ECO:0000256" key="3">
    <source>
        <dbReference type="ARBA" id="ARBA00022723"/>
    </source>
</evidence>
<feature type="binding site" evidence="7">
    <location>
        <position position="261"/>
    </location>
    <ligand>
        <name>Zn(2+)</name>
        <dbReference type="ChEBI" id="CHEBI:29105"/>
        <label>2</label>
    </ligand>
</feature>
<feature type="binding site" evidence="7">
    <location>
        <position position="198"/>
    </location>
    <ligand>
        <name>Zn(2+)</name>
        <dbReference type="ChEBI" id="CHEBI:29105"/>
        <label>2</label>
    </ligand>
</feature>
<dbReference type="InterPro" id="IPR002933">
    <property type="entry name" value="Peptidase_M20"/>
</dbReference>
<sequence length="591" mass="66526">MMPMRPRPRGEDLDKCDRGNKILLEAAEAVVKVVDPKAETQFLDVPRHGHSYRSDPEQWCPLPDVAVPKDDSLKPSEHFINSEQLELQVQRLSAAVRVPTESYDDNGDVDEDPRWKPFEDFHQVLKQLFPLVHSQLKLRKVNRYGLLYTFKGTDTSKKPILFTAHQDVVPAGTASRWTYPPYEGHFDGSFIWGRGAADCKNVLIGILSAIEDLLSQSFVPRRTIVLAFGFDEETGGVRGAAALNQSLVEEWGPESFLFVLDEGGMGIQSQGDVLYAYPGVGEKGYYDIQLTLEVKGGHSSRPPRHTGIGIMADAIVALENEPYAPRLTHSNPFRRVLECRTKYSPEAVQPWLRDALLSGDEYEIAKKLAEEETEEKWLLQTSQAIDVINGGIKVNALPENVEFQVNHRIALHESAQYIDGHIQKVLEPIIRKYDLELHFNTRNGSDSEELDKETVSSGTLKAKGLQVIDIAPISATDNNVWSIFSGTIRHIFESTESGTGKTVVPAGNIMTGNTDTVHYWNLTDNIYRFTPSRNGTRLNQHGIDERMGLTAHLEGIRLYYGKLSNDTRHFEVRLLNLFTDLIRNFDSWEDA</sequence>
<dbReference type="PANTHER" id="PTHR45962">
    <property type="entry name" value="N-FATTY-ACYL-AMINO ACID SYNTHASE/HYDROLASE PM20D1"/>
    <property type="match status" value="1"/>
</dbReference>
<dbReference type="InterPro" id="IPR047177">
    <property type="entry name" value="Pept_M20A"/>
</dbReference>
<dbReference type="PANTHER" id="PTHR45962:SF1">
    <property type="entry name" value="N-FATTY-ACYL-AMINO ACID SYNTHASE_HYDROLASE PM20D1"/>
    <property type="match status" value="1"/>
</dbReference>
<dbReference type="CDD" id="cd05674">
    <property type="entry name" value="M20_yscS"/>
    <property type="match status" value="1"/>
</dbReference>
<evidence type="ECO:0000313" key="9">
    <source>
        <dbReference type="EMBL" id="KAK6957924.1"/>
    </source>
</evidence>
<dbReference type="GO" id="GO:0004181">
    <property type="term" value="F:metallocarboxypeptidase activity"/>
    <property type="evidence" value="ECO:0007669"/>
    <property type="project" value="InterPro"/>
</dbReference>
<feature type="active site" evidence="6">
    <location>
        <position position="167"/>
    </location>
</feature>
<dbReference type="Pfam" id="PF01546">
    <property type="entry name" value="Peptidase_M20"/>
    <property type="match status" value="1"/>
</dbReference>
<proteinExistence type="inferred from homology"/>
<dbReference type="PROSITE" id="PS00758">
    <property type="entry name" value="ARGE_DAPE_CPG2_1"/>
    <property type="match status" value="1"/>
</dbReference>
<dbReference type="Gene3D" id="3.40.630.10">
    <property type="entry name" value="Zn peptidases"/>
    <property type="match status" value="1"/>
</dbReference>
<protein>
    <recommendedName>
        <fullName evidence="8">Peptidase M20 dimerisation domain-containing protein</fullName>
    </recommendedName>
</protein>
<evidence type="ECO:0000256" key="2">
    <source>
        <dbReference type="ARBA" id="ARBA00022670"/>
    </source>
</evidence>
<keyword evidence="4" id="KW-0378">Hydrolase</keyword>
<dbReference type="InterPro" id="IPR011650">
    <property type="entry name" value="Peptidase_M20_dimer"/>
</dbReference>
<feature type="active site" description="Proton acceptor" evidence="6">
    <location>
        <position position="232"/>
    </location>
</feature>
<evidence type="ECO:0000259" key="8">
    <source>
        <dbReference type="Pfam" id="PF07687"/>
    </source>
</evidence>
<evidence type="ECO:0000256" key="5">
    <source>
        <dbReference type="ARBA" id="ARBA00022833"/>
    </source>
</evidence>
<keyword evidence="2" id="KW-0645">Protease</keyword>
<gene>
    <name evidence="9" type="ORF">Daesc_000714</name>
</gene>
<dbReference type="SUPFAM" id="SSF55031">
    <property type="entry name" value="Bacterial exopeptidase dimerisation domain"/>
    <property type="match status" value="1"/>
</dbReference>
<feature type="domain" description="Peptidase M20 dimerisation" evidence="8">
    <location>
        <begin position="280"/>
        <end position="433"/>
    </location>
</feature>
<dbReference type="Proteomes" id="UP001369815">
    <property type="component" value="Unassembled WGS sequence"/>
</dbReference>
<dbReference type="PROSITE" id="PS00759">
    <property type="entry name" value="ARGE_DAPE_CPG2_2"/>
    <property type="match status" value="1"/>
</dbReference>
<dbReference type="Gene3D" id="3.30.70.360">
    <property type="match status" value="1"/>
</dbReference>
<dbReference type="GO" id="GO:0051603">
    <property type="term" value="P:proteolysis involved in protein catabolic process"/>
    <property type="evidence" value="ECO:0007669"/>
    <property type="project" value="TreeGrafter"/>
</dbReference>
<dbReference type="InterPro" id="IPR036264">
    <property type="entry name" value="Bact_exopeptidase_dim_dom"/>
</dbReference>
<dbReference type="InterPro" id="IPR017141">
    <property type="entry name" value="Pept_M20_carboxypep"/>
</dbReference>
<dbReference type="FunFam" id="3.40.630.10:FF:000027">
    <property type="entry name" value="N-fatty-acyl-amino acid synthase/hydrolase PM20D1"/>
    <property type="match status" value="1"/>
</dbReference>
<dbReference type="GO" id="GO:0046872">
    <property type="term" value="F:metal ion binding"/>
    <property type="evidence" value="ECO:0007669"/>
    <property type="project" value="UniProtKB-KW"/>
</dbReference>
<dbReference type="GO" id="GO:0000328">
    <property type="term" value="C:fungal-type vacuole lumen"/>
    <property type="evidence" value="ECO:0007669"/>
    <property type="project" value="TreeGrafter"/>
</dbReference>
<reference evidence="9 10" key="1">
    <citation type="journal article" date="2024" name="Front Chem Biol">
        <title>Unveiling the potential of Daldinia eschscholtzii MFLUCC 19-0629 through bioactivity and bioinformatics studies for enhanced sustainable agriculture production.</title>
        <authorList>
            <person name="Brooks S."/>
            <person name="Weaver J.A."/>
            <person name="Klomchit A."/>
            <person name="Alharthi S.A."/>
            <person name="Onlamun T."/>
            <person name="Nurani R."/>
            <person name="Vong T.K."/>
            <person name="Alberti F."/>
            <person name="Greco C."/>
        </authorList>
    </citation>
    <scope>NUCLEOTIDE SEQUENCE [LARGE SCALE GENOMIC DNA]</scope>
    <source>
        <strain evidence="9">MFLUCC 19-0629</strain>
    </source>
</reference>
<feature type="binding site" evidence="7">
    <location>
        <position position="541"/>
    </location>
    <ligand>
        <name>Zn(2+)</name>
        <dbReference type="ChEBI" id="CHEBI:29105"/>
        <label>1</label>
    </ligand>
</feature>
<keyword evidence="10" id="KW-1185">Reference proteome</keyword>
<name>A0AAX6MZK1_9PEZI</name>
<dbReference type="InterPro" id="IPR001261">
    <property type="entry name" value="ArgE/DapE_CS"/>
</dbReference>
<evidence type="ECO:0000313" key="10">
    <source>
        <dbReference type="Proteomes" id="UP001369815"/>
    </source>
</evidence>
<organism evidence="9 10">
    <name type="scientific">Daldinia eschscholtzii</name>
    <dbReference type="NCBI Taxonomy" id="292717"/>
    <lineage>
        <taxon>Eukaryota</taxon>
        <taxon>Fungi</taxon>
        <taxon>Dikarya</taxon>
        <taxon>Ascomycota</taxon>
        <taxon>Pezizomycotina</taxon>
        <taxon>Sordariomycetes</taxon>
        <taxon>Xylariomycetidae</taxon>
        <taxon>Xylariales</taxon>
        <taxon>Hypoxylaceae</taxon>
        <taxon>Daldinia</taxon>
    </lineage>
</organism>
<evidence type="ECO:0000256" key="6">
    <source>
        <dbReference type="PIRSR" id="PIRSR037217-1"/>
    </source>
</evidence>
<dbReference type="PIRSF" id="PIRSF037217">
    <property type="entry name" value="Carboxypeptidase_S"/>
    <property type="match status" value="1"/>
</dbReference>
<comment type="similarity">
    <text evidence="1">Belongs to the peptidase M20A family.</text>
</comment>
<accession>A0AAX6MZK1</accession>
<evidence type="ECO:0000256" key="7">
    <source>
        <dbReference type="PIRSR" id="PIRSR037217-2"/>
    </source>
</evidence>
<feature type="binding site" evidence="7">
    <location>
        <position position="165"/>
    </location>
    <ligand>
        <name>Zn(2+)</name>
        <dbReference type="ChEBI" id="CHEBI:29105"/>
        <label>2</label>
    </ligand>
</feature>
<evidence type="ECO:0000256" key="1">
    <source>
        <dbReference type="ARBA" id="ARBA00006247"/>
    </source>
</evidence>
<dbReference type="SUPFAM" id="SSF53187">
    <property type="entry name" value="Zn-dependent exopeptidases"/>
    <property type="match status" value="1"/>
</dbReference>
<keyword evidence="3 7" id="KW-0479">Metal-binding</keyword>
<dbReference type="EMBL" id="JBANMG010000001">
    <property type="protein sequence ID" value="KAK6957924.1"/>
    <property type="molecule type" value="Genomic_DNA"/>
</dbReference>
<evidence type="ECO:0000256" key="4">
    <source>
        <dbReference type="ARBA" id="ARBA00022801"/>
    </source>
</evidence>
<dbReference type="Gene3D" id="1.10.150.900">
    <property type="match status" value="1"/>
</dbReference>